<name>A0A917YUF1_9ACTN</name>
<keyword evidence="3" id="KW-1185">Reference proteome</keyword>
<gene>
    <name evidence="2" type="ORF">GCM10012289_22480</name>
</gene>
<evidence type="ECO:0000313" key="3">
    <source>
        <dbReference type="Proteomes" id="UP000646523"/>
    </source>
</evidence>
<organism evidence="2 3">
    <name type="scientific">Nonomuraea cavernae</name>
    <dbReference type="NCBI Taxonomy" id="2045107"/>
    <lineage>
        <taxon>Bacteria</taxon>
        <taxon>Bacillati</taxon>
        <taxon>Actinomycetota</taxon>
        <taxon>Actinomycetes</taxon>
        <taxon>Streptosporangiales</taxon>
        <taxon>Streptosporangiaceae</taxon>
        <taxon>Nonomuraea</taxon>
    </lineage>
</organism>
<sequence length="92" mass="10360">MITDRDLYPTFSNASQLHYNRPQRTFGHCPISSDTDTGNINTGQPRLDRAGADRVTTQSGWLSGRYDRLLAGSSQDLWRASRREEREDGSGD</sequence>
<reference evidence="2" key="1">
    <citation type="journal article" date="2014" name="Int. J. Syst. Evol. Microbiol.">
        <title>Complete genome sequence of Corynebacterium casei LMG S-19264T (=DSM 44701T), isolated from a smear-ripened cheese.</title>
        <authorList>
            <consortium name="US DOE Joint Genome Institute (JGI-PGF)"/>
            <person name="Walter F."/>
            <person name="Albersmeier A."/>
            <person name="Kalinowski J."/>
            <person name="Ruckert C."/>
        </authorList>
    </citation>
    <scope>NUCLEOTIDE SEQUENCE</scope>
    <source>
        <strain evidence="2">CGMCC 4.7368</strain>
    </source>
</reference>
<comment type="caution">
    <text evidence="2">The sequence shown here is derived from an EMBL/GenBank/DDBJ whole genome shotgun (WGS) entry which is preliminary data.</text>
</comment>
<feature type="compositionally biased region" description="Polar residues" evidence="1">
    <location>
        <begin position="32"/>
        <end position="44"/>
    </location>
</feature>
<feature type="region of interest" description="Disordered" evidence="1">
    <location>
        <begin position="31"/>
        <end position="54"/>
    </location>
</feature>
<protein>
    <submittedName>
        <fullName evidence="2">Uncharacterized protein</fullName>
    </submittedName>
</protein>
<dbReference type="Proteomes" id="UP000646523">
    <property type="component" value="Unassembled WGS sequence"/>
</dbReference>
<accession>A0A917YUF1</accession>
<proteinExistence type="predicted"/>
<evidence type="ECO:0000256" key="1">
    <source>
        <dbReference type="SAM" id="MobiDB-lite"/>
    </source>
</evidence>
<evidence type="ECO:0000313" key="2">
    <source>
        <dbReference type="EMBL" id="GGO67012.1"/>
    </source>
</evidence>
<reference evidence="2" key="2">
    <citation type="submission" date="2020-09" db="EMBL/GenBank/DDBJ databases">
        <authorList>
            <person name="Sun Q."/>
            <person name="Zhou Y."/>
        </authorList>
    </citation>
    <scope>NUCLEOTIDE SEQUENCE</scope>
    <source>
        <strain evidence="2">CGMCC 4.7368</strain>
    </source>
</reference>
<dbReference type="EMBL" id="BMNH01000004">
    <property type="protein sequence ID" value="GGO67012.1"/>
    <property type="molecule type" value="Genomic_DNA"/>
</dbReference>
<dbReference type="AlphaFoldDB" id="A0A917YUF1"/>